<dbReference type="EMBL" id="RWGY01000984">
    <property type="protein sequence ID" value="TVT97556.1"/>
    <property type="molecule type" value="Genomic_DNA"/>
</dbReference>
<dbReference type="Pfam" id="PF03478">
    <property type="entry name" value="Beta-prop_KIB1-4"/>
    <property type="match status" value="1"/>
</dbReference>
<reference evidence="2 3" key="1">
    <citation type="journal article" date="2019" name="Sci. Rep.">
        <title>A high-quality genome of Eragrostis curvula grass provides insights into Poaceae evolution and supports new strategies to enhance forage quality.</title>
        <authorList>
            <person name="Carballo J."/>
            <person name="Santos B.A.C.M."/>
            <person name="Zappacosta D."/>
            <person name="Garbus I."/>
            <person name="Selva J.P."/>
            <person name="Gallo C.A."/>
            <person name="Diaz A."/>
            <person name="Albertini E."/>
            <person name="Caccamo M."/>
            <person name="Echenique V."/>
        </authorList>
    </citation>
    <scope>NUCLEOTIDE SEQUENCE [LARGE SCALE GENOMIC DNA]</scope>
    <source>
        <strain evidence="3">cv. Victoria</strain>
        <tissue evidence="2">Leaf</tissue>
    </source>
</reference>
<accession>A0A5J9SFH0</accession>
<proteinExistence type="predicted"/>
<dbReference type="AlphaFoldDB" id="A0A5J9SFH0"/>
<protein>
    <recommendedName>
        <fullName evidence="1">KIB1-4 beta-propeller domain-containing protein</fullName>
    </recommendedName>
</protein>
<name>A0A5J9SFH0_9POAL</name>
<organism evidence="2 3">
    <name type="scientific">Eragrostis curvula</name>
    <name type="common">weeping love grass</name>
    <dbReference type="NCBI Taxonomy" id="38414"/>
    <lineage>
        <taxon>Eukaryota</taxon>
        <taxon>Viridiplantae</taxon>
        <taxon>Streptophyta</taxon>
        <taxon>Embryophyta</taxon>
        <taxon>Tracheophyta</taxon>
        <taxon>Spermatophyta</taxon>
        <taxon>Magnoliopsida</taxon>
        <taxon>Liliopsida</taxon>
        <taxon>Poales</taxon>
        <taxon>Poaceae</taxon>
        <taxon>PACMAD clade</taxon>
        <taxon>Chloridoideae</taxon>
        <taxon>Eragrostideae</taxon>
        <taxon>Eragrostidinae</taxon>
        <taxon>Eragrostis</taxon>
    </lineage>
</organism>
<dbReference type="PANTHER" id="PTHR33165:SF57">
    <property type="entry name" value="OS10G0568000 PROTEIN"/>
    <property type="match status" value="1"/>
</dbReference>
<feature type="non-terminal residue" evidence="2">
    <location>
        <position position="1"/>
    </location>
</feature>
<dbReference type="PANTHER" id="PTHR33165">
    <property type="entry name" value="F-BOX DOMAIN CONTAINING PROTEIN-LIKE-RELATED"/>
    <property type="match status" value="1"/>
</dbReference>
<dbReference type="InterPro" id="IPR005174">
    <property type="entry name" value="KIB1-4_b-propeller"/>
</dbReference>
<evidence type="ECO:0000313" key="2">
    <source>
        <dbReference type="EMBL" id="TVT97556.1"/>
    </source>
</evidence>
<gene>
    <name evidence="2" type="ORF">EJB05_57186</name>
</gene>
<dbReference type="Proteomes" id="UP000324897">
    <property type="component" value="Unassembled WGS sequence"/>
</dbReference>
<feature type="domain" description="KIB1-4 beta-propeller" evidence="1">
    <location>
        <begin position="26"/>
        <end position="271"/>
    </location>
</feature>
<evidence type="ECO:0000259" key="1">
    <source>
        <dbReference type="Pfam" id="PF03478"/>
    </source>
</evidence>
<sequence length="316" mass="35917">MENEFGVFKDVHHRRCFLNVFTGERIPVRLPDPHHCYVLGHTAEGLILLCRKDTYLVQLLNPLTGQLVDLPSATTLLEEPLACQLSNHHSPSSKWSLDYELEEFGLRGAGFADGSTIALLFGYSNVAFAKSGDKSWTTRLNIFPPVLSAFQFAGRFYGITKNDIFRAETNANQQPQLVEVASYTLDIPMEAFYKIYRNADMLICFCHLFLDHKGSFQDKYRAYRANLDTGEMVRTRGLDGHAMFVCPYNTRSIWVPAWVSPTIKADTIYVCRGYKSSCRLKVDAFDTLSGSVERPNFHAEDIAYYLSCYVRGFYTS</sequence>
<comment type="caution">
    <text evidence="2">The sequence shown here is derived from an EMBL/GenBank/DDBJ whole genome shotgun (WGS) entry which is preliminary data.</text>
</comment>
<dbReference type="Gramene" id="TVT97556">
    <property type="protein sequence ID" value="TVT97556"/>
    <property type="gene ID" value="EJB05_57186"/>
</dbReference>
<keyword evidence="3" id="KW-1185">Reference proteome</keyword>
<evidence type="ECO:0000313" key="3">
    <source>
        <dbReference type="Proteomes" id="UP000324897"/>
    </source>
</evidence>